<name>A0ABD1Z4V1_9MARC</name>
<gene>
    <name evidence="1" type="ORF">R1flu_010360</name>
</gene>
<evidence type="ECO:0000313" key="1">
    <source>
        <dbReference type="EMBL" id="KAL2642773.1"/>
    </source>
</evidence>
<proteinExistence type="predicted"/>
<organism evidence="1 2">
    <name type="scientific">Riccia fluitans</name>
    <dbReference type="NCBI Taxonomy" id="41844"/>
    <lineage>
        <taxon>Eukaryota</taxon>
        <taxon>Viridiplantae</taxon>
        <taxon>Streptophyta</taxon>
        <taxon>Embryophyta</taxon>
        <taxon>Marchantiophyta</taxon>
        <taxon>Marchantiopsida</taxon>
        <taxon>Marchantiidae</taxon>
        <taxon>Marchantiales</taxon>
        <taxon>Ricciaceae</taxon>
        <taxon>Riccia</taxon>
    </lineage>
</organism>
<accession>A0ABD1Z4V1</accession>
<dbReference type="EMBL" id="JBHFFA010000002">
    <property type="protein sequence ID" value="KAL2642773.1"/>
    <property type="molecule type" value="Genomic_DNA"/>
</dbReference>
<protein>
    <recommendedName>
        <fullName evidence="3">Maturase K</fullName>
    </recommendedName>
</protein>
<keyword evidence="2" id="KW-1185">Reference proteome</keyword>
<dbReference type="Proteomes" id="UP001605036">
    <property type="component" value="Unassembled WGS sequence"/>
</dbReference>
<evidence type="ECO:0000313" key="2">
    <source>
        <dbReference type="Proteomes" id="UP001605036"/>
    </source>
</evidence>
<evidence type="ECO:0008006" key="3">
    <source>
        <dbReference type="Google" id="ProtNLM"/>
    </source>
</evidence>
<reference evidence="1 2" key="1">
    <citation type="submission" date="2024-09" db="EMBL/GenBank/DDBJ databases">
        <title>Chromosome-scale assembly of Riccia fluitans.</title>
        <authorList>
            <person name="Paukszto L."/>
            <person name="Sawicki J."/>
            <person name="Karawczyk K."/>
            <person name="Piernik-Szablinska J."/>
            <person name="Szczecinska M."/>
            <person name="Mazdziarz M."/>
        </authorList>
    </citation>
    <scope>NUCLEOTIDE SEQUENCE [LARGE SCALE GENOMIC DNA]</scope>
    <source>
        <strain evidence="1">Rf_01</strain>
        <tissue evidence="1">Aerial parts of the thallus</tissue>
    </source>
</reference>
<dbReference type="AlphaFoldDB" id="A0ABD1Z4V1"/>
<comment type="caution">
    <text evidence="1">The sequence shown here is derived from an EMBL/GenBank/DDBJ whole genome shotgun (WGS) entry which is preliminary data.</text>
</comment>
<sequence length="106" mass="12234">MTGEWVAESARRKDTAGLAAVLREAGVISEILKNLPEAARYQEQRSTLSRVSALELIRQEVKLQPFPDSSFSLESSKGVLDLLWRWWKTFFFHDLSVLYSHFDEFV</sequence>